<dbReference type="Proteomes" id="UP001499978">
    <property type="component" value="Unassembled WGS sequence"/>
</dbReference>
<evidence type="ECO:0008006" key="6">
    <source>
        <dbReference type="Google" id="ProtNLM"/>
    </source>
</evidence>
<feature type="transmembrane region" description="Helical" evidence="2">
    <location>
        <begin position="360"/>
        <end position="380"/>
    </location>
</feature>
<evidence type="ECO:0000256" key="3">
    <source>
        <dbReference type="SAM" id="SignalP"/>
    </source>
</evidence>
<proteinExistence type="predicted"/>
<keyword evidence="3" id="KW-0732">Signal</keyword>
<keyword evidence="5" id="KW-1185">Reference proteome</keyword>
<keyword evidence="2" id="KW-1133">Transmembrane helix</keyword>
<organism evidence="4 5">
    <name type="scientific">Pilimelia columellifera subsp. columellifera</name>
    <dbReference type="NCBI Taxonomy" id="706583"/>
    <lineage>
        <taxon>Bacteria</taxon>
        <taxon>Bacillati</taxon>
        <taxon>Actinomycetota</taxon>
        <taxon>Actinomycetes</taxon>
        <taxon>Micromonosporales</taxon>
        <taxon>Micromonosporaceae</taxon>
        <taxon>Pilimelia</taxon>
    </lineage>
</organism>
<feature type="region of interest" description="Disordered" evidence="1">
    <location>
        <begin position="318"/>
        <end position="343"/>
    </location>
</feature>
<feature type="chain" id="PRO_5045981550" description="DUF11 domain-containing protein" evidence="3">
    <location>
        <begin position="31"/>
        <end position="399"/>
    </location>
</feature>
<evidence type="ECO:0000313" key="4">
    <source>
        <dbReference type="EMBL" id="GAA2510511.1"/>
    </source>
</evidence>
<sequence length="399" mass="40958">MSSGGSWRRAHAVVVLLFAAIPVSPTPAAAAVRGAATAAVTDLAVTVTGLTLARGARHKVADVTVLHRGRWAATGVTVTIDLSRLDRRRARVDVPDRAACQLRGTAISCRVADIPAGSALDLAVPVRAVGPTNGAAGAIRVAVSHDGPDRWRPNNAVTADVTVADRGPDLYVYAPDLPFDAGARVVGAARPGRPTPLRFVVGNAGNQRASGFVVRIALPHGVRFAKRRPACRYPAGGRHLECRYPSATLAAPGHGRARLRFVENVVVGAGVEGRVVRGARVSAHPLGAAPAGERPDLDPSDNRDELVIHLGDGQTRALAGAPRARAAGGADRDRTGGPGGGSAGVDVGTAVGWLPRTGDAAARLLAAGLLTAVAGVGLVAGSRRRSRPPAPVRVARRRN</sequence>
<name>A0ABP6A641_9ACTN</name>
<keyword evidence="2" id="KW-0812">Transmembrane</keyword>
<feature type="compositionally biased region" description="Low complexity" evidence="1">
    <location>
        <begin position="318"/>
        <end position="329"/>
    </location>
</feature>
<accession>A0ABP6A641</accession>
<keyword evidence="2" id="KW-0472">Membrane</keyword>
<evidence type="ECO:0000256" key="2">
    <source>
        <dbReference type="SAM" id="Phobius"/>
    </source>
</evidence>
<evidence type="ECO:0000313" key="5">
    <source>
        <dbReference type="Proteomes" id="UP001499978"/>
    </source>
</evidence>
<comment type="caution">
    <text evidence="4">The sequence shown here is derived from an EMBL/GenBank/DDBJ whole genome shotgun (WGS) entry which is preliminary data.</text>
</comment>
<dbReference type="EMBL" id="BAAARY010000001">
    <property type="protein sequence ID" value="GAA2510511.1"/>
    <property type="molecule type" value="Genomic_DNA"/>
</dbReference>
<gene>
    <name evidence="4" type="ORF">GCM10010201_01510</name>
</gene>
<reference evidence="5" key="1">
    <citation type="journal article" date="2019" name="Int. J. Syst. Evol. Microbiol.">
        <title>The Global Catalogue of Microorganisms (GCM) 10K type strain sequencing project: providing services to taxonomists for standard genome sequencing and annotation.</title>
        <authorList>
            <consortium name="The Broad Institute Genomics Platform"/>
            <consortium name="The Broad Institute Genome Sequencing Center for Infectious Disease"/>
            <person name="Wu L."/>
            <person name="Ma J."/>
        </authorList>
    </citation>
    <scope>NUCLEOTIDE SEQUENCE [LARGE SCALE GENOMIC DNA]</scope>
    <source>
        <strain evidence="5">JCM 3367</strain>
    </source>
</reference>
<protein>
    <recommendedName>
        <fullName evidence="6">DUF11 domain-containing protein</fullName>
    </recommendedName>
</protein>
<dbReference type="RefSeq" id="WP_344166730.1">
    <property type="nucleotide sequence ID" value="NZ_BAAARY010000001.1"/>
</dbReference>
<evidence type="ECO:0000256" key="1">
    <source>
        <dbReference type="SAM" id="MobiDB-lite"/>
    </source>
</evidence>
<feature type="signal peptide" evidence="3">
    <location>
        <begin position="1"/>
        <end position="30"/>
    </location>
</feature>